<dbReference type="InterPro" id="IPR036278">
    <property type="entry name" value="Sialidase_sf"/>
</dbReference>
<evidence type="ECO:0000256" key="1">
    <source>
        <dbReference type="SAM" id="Phobius"/>
    </source>
</evidence>
<reference evidence="3 4" key="1">
    <citation type="journal article" date="2014" name="Genome Announc.">
        <title>Trypanosoma cruzi Clone Dm28c Draft Genome Sequence.</title>
        <authorList>
            <person name="Grisard E.C."/>
            <person name="Teixeira S.M."/>
            <person name="de Almeida L.G."/>
            <person name="Stoco P.H."/>
            <person name="Gerber A.L."/>
            <person name="Talavera-Lopez C."/>
            <person name="Lima O.C."/>
            <person name="Andersson B."/>
            <person name="de Vasconcelos A.T."/>
        </authorList>
    </citation>
    <scope>NUCLEOTIDE SEQUENCE [LARGE SCALE GENOMIC DNA]</scope>
    <source>
        <strain evidence="3 4">Dm28c</strain>
    </source>
</reference>
<gene>
    <name evidence="3" type="ORF">TCDM_11324</name>
</gene>
<dbReference type="Proteomes" id="UP000017861">
    <property type="component" value="Unassembled WGS sequence"/>
</dbReference>
<dbReference type="InterPro" id="IPR008377">
    <property type="entry name" value="Sialidase_trypan"/>
</dbReference>
<comment type="caution">
    <text evidence="3">The sequence shown here is derived from an EMBL/GenBank/DDBJ whole genome shotgun (WGS) entry which is preliminary data.</text>
</comment>
<dbReference type="GO" id="GO:0004308">
    <property type="term" value="F:exo-alpha-sialidase activity"/>
    <property type="evidence" value="ECO:0007669"/>
    <property type="project" value="InterPro"/>
</dbReference>
<dbReference type="InterPro" id="IPR021287">
    <property type="entry name" value="Trans-sialidase_CS"/>
</dbReference>
<dbReference type="Pfam" id="PF11052">
    <property type="entry name" value="Tr-sialidase_C"/>
    <property type="match status" value="1"/>
</dbReference>
<name>V5D103_TRYCR</name>
<evidence type="ECO:0000313" key="4">
    <source>
        <dbReference type="Proteomes" id="UP000017861"/>
    </source>
</evidence>
<evidence type="ECO:0000259" key="2">
    <source>
        <dbReference type="Pfam" id="PF22925"/>
    </source>
</evidence>
<keyword evidence="1" id="KW-0812">Transmembrane</keyword>
<dbReference type="AlphaFoldDB" id="V5D103"/>
<dbReference type="InterPro" id="IPR013320">
    <property type="entry name" value="ConA-like_dom_sf"/>
</dbReference>
<sequence>MKYGMNWLLAGSLLYSDGYLHLLQRREKDKGSALSLSGLTEELSTIKSVLSTWAQKGAFFSNLTIPTAGLVAVLTNALSGGDTWIDEYLCLNATVMPNARKVRYGFQLTEPSSRVSWSVNTRGDNVCHVSLSNNFTLVASVTIEVTPSGNTPLLTATLADANSNHTMGLSYTADRTWGTWLKGKTTTQSGRWEPKKGYEAALMLQGKKASVYIDGTSLGEEEVPLTGEAPLWLVHFCFGACGEDAGQKTKVTVKNVFLYNCPLNSTEINALKDKTHTLNGPGGAMAGWAALEGAAAREHAAVVGITSAGSGLLPLLLLLLGLWGFAAA</sequence>
<feature type="domain" description="Trans-sialidase C-terminal" evidence="2">
    <location>
        <begin position="66"/>
        <end position="265"/>
    </location>
</feature>
<keyword evidence="1" id="KW-1133">Transmembrane helix</keyword>
<dbReference type="Pfam" id="PF22925">
    <property type="entry name" value="TS_C"/>
    <property type="match status" value="1"/>
</dbReference>
<accession>V5D103</accession>
<organism evidence="3 4">
    <name type="scientific">Trypanosoma cruzi Dm28c</name>
    <dbReference type="NCBI Taxonomy" id="1416333"/>
    <lineage>
        <taxon>Eukaryota</taxon>
        <taxon>Discoba</taxon>
        <taxon>Euglenozoa</taxon>
        <taxon>Kinetoplastea</taxon>
        <taxon>Metakinetoplastina</taxon>
        <taxon>Trypanosomatida</taxon>
        <taxon>Trypanosomatidae</taxon>
        <taxon>Trypanosoma</taxon>
        <taxon>Schizotrypanum</taxon>
    </lineage>
</organism>
<evidence type="ECO:0000313" key="3">
    <source>
        <dbReference type="EMBL" id="ESS61111.1"/>
    </source>
</evidence>
<dbReference type="SUPFAM" id="SSF49899">
    <property type="entry name" value="Concanavalin A-like lectins/glucanases"/>
    <property type="match status" value="1"/>
</dbReference>
<dbReference type="PRINTS" id="PR01803">
    <property type="entry name" value="TCSIALIDASE"/>
</dbReference>
<feature type="transmembrane region" description="Helical" evidence="1">
    <location>
        <begin position="301"/>
        <end position="326"/>
    </location>
</feature>
<dbReference type="VEuPathDB" id="TriTrypDB:TCDM_11324"/>
<protein>
    <submittedName>
        <fullName evidence="3">Putative trans-sialidase</fullName>
    </submittedName>
</protein>
<dbReference type="Gene3D" id="2.120.10.10">
    <property type="match status" value="1"/>
</dbReference>
<dbReference type="SUPFAM" id="SSF50939">
    <property type="entry name" value="Sialidases"/>
    <property type="match status" value="1"/>
</dbReference>
<dbReference type="InterPro" id="IPR055239">
    <property type="entry name" value="TS_C"/>
</dbReference>
<dbReference type="Gene3D" id="2.60.120.200">
    <property type="match status" value="1"/>
</dbReference>
<dbReference type="EMBL" id="AYLP01000338">
    <property type="protein sequence ID" value="ESS61111.1"/>
    <property type="molecule type" value="Genomic_DNA"/>
</dbReference>
<proteinExistence type="predicted"/>
<keyword evidence="1" id="KW-0472">Membrane</keyword>